<dbReference type="AlphaFoldDB" id="A0AAD1X795"/>
<name>A0AAD1X795_EUPCR</name>
<protein>
    <submittedName>
        <fullName evidence="1">Uncharacterized protein</fullName>
    </submittedName>
</protein>
<accession>A0AAD1X795</accession>
<gene>
    <name evidence="1" type="ORF">ECRASSUSDP1_LOCUS4815</name>
</gene>
<dbReference type="EMBL" id="CAMPGE010004629">
    <property type="protein sequence ID" value="CAI2363479.1"/>
    <property type="molecule type" value="Genomic_DNA"/>
</dbReference>
<reference evidence="1" key="1">
    <citation type="submission" date="2023-07" db="EMBL/GenBank/DDBJ databases">
        <authorList>
            <consortium name="AG Swart"/>
            <person name="Singh M."/>
            <person name="Singh A."/>
            <person name="Seah K."/>
            <person name="Emmerich C."/>
        </authorList>
    </citation>
    <scope>NUCLEOTIDE SEQUENCE</scope>
    <source>
        <strain evidence="1">DP1</strain>
    </source>
</reference>
<sequence>MTDAKIATIYDNYKQFGSVQYLPKKVEELRKRTTLYGIGASLGVFFLNEVSRFTLRSPIFKLRPVPVLLVAALPTGFLRYYSNQEIDKEVLKFWRVHKTREEKGMGGSYKSSGVYPNQVNHIKKAGNVPLVWTPEEALLGVKFTNLVGGAAHKLNDGIAEGSQNAFHDDWDKQATYTEIHESKRAKLRSPKEGTTKMNWFYRSIEDTDQKVNFGGVDNDSPFHEPPDSNFGPTVDHKLDERDIFTFQSTAMGREIVHNLWRVDPKAAALDSGAPLWGAKLLTAPSYFTETSAREFLAQVAQRREFSLLKRKWASKAPEHQSMGEKVQEEQEYQAFVDHAYEDKALRDMKNVFVTDHTPRPKRLHTNNSDEDLDFFNYEQKLKEFHSDSPAVLHSTQEKFVHPIIKILEKAEYLTAEKYEAGEFDEAEGDVEIEPEELFSISNSLVPEEEIQDVIDNQIGIVKEGEEYSYVEDMRDAYRNSLSQSLADQIFEKIPNHAFYDIKTPLIERAYKKYNKYNPARPAHAYSFFEHRKSAEYIDEKHKYSNLNTSISKHKRY</sequence>
<comment type="caution">
    <text evidence="1">The sequence shown here is derived from an EMBL/GenBank/DDBJ whole genome shotgun (WGS) entry which is preliminary data.</text>
</comment>
<evidence type="ECO:0000313" key="1">
    <source>
        <dbReference type="EMBL" id="CAI2363479.1"/>
    </source>
</evidence>
<keyword evidence="2" id="KW-1185">Reference proteome</keyword>
<evidence type="ECO:0000313" key="2">
    <source>
        <dbReference type="Proteomes" id="UP001295684"/>
    </source>
</evidence>
<dbReference type="Proteomes" id="UP001295684">
    <property type="component" value="Unassembled WGS sequence"/>
</dbReference>
<organism evidence="1 2">
    <name type="scientific">Euplotes crassus</name>
    <dbReference type="NCBI Taxonomy" id="5936"/>
    <lineage>
        <taxon>Eukaryota</taxon>
        <taxon>Sar</taxon>
        <taxon>Alveolata</taxon>
        <taxon>Ciliophora</taxon>
        <taxon>Intramacronucleata</taxon>
        <taxon>Spirotrichea</taxon>
        <taxon>Hypotrichia</taxon>
        <taxon>Euplotida</taxon>
        <taxon>Euplotidae</taxon>
        <taxon>Moneuplotes</taxon>
    </lineage>
</organism>
<proteinExistence type="predicted"/>